<reference evidence="1" key="1">
    <citation type="submission" date="2021-01" db="EMBL/GenBank/DDBJ databases">
        <authorList>
            <consortium name="Genoscope - CEA"/>
            <person name="William W."/>
        </authorList>
    </citation>
    <scope>NUCLEOTIDE SEQUENCE</scope>
</reference>
<sequence length="83" mass="9722">MVAKMQIMRVLIKEQNMNSKIKLNQVLRRQTLTKQNVIAKEEKNKVLQKAILIQYLESTFNKGTQQNRNSFNSLNPYKIASEL</sequence>
<keyword evidence="2" id="KW-1185">Reference proteome</keyword>
<gene>
    <name evidence="1" type="ORF">PSON_ATCC_30995.1.T1170142</name>
</gene>
<comment type="caution">
    <text evidence="1">The sequence shown here is derived from an EMBL/GenBank/DDBJ whole genome shotgun (WGS) entry which is preliminary data.</text>
</comment>
<dbReference type="OrthoDB" id="10358268at2759"/>
<evidence type="ECO:0000313" key="2">
    <source>
        <dbReference type="Proteomes" id="UP000692954"/>
    </source>
</evidence>
<name>A0A8S1QUY7_9CILI</name>
<accession>A0A8S1QUY7</accession>
<protein>
    <submittedName>
        <fullName evidence="1">Uncharacterized protein</fullName>
    </submittedName>
</protein>
<proteinExistence type="predicted"/>
<dbReference type="AlphaFoldDB" id="A0A8S1QUY7"/>
<evidence type="ECO:0000313" key="1">
    <source>
        <dbReference type="EMBL" id="CAD8118497.1"/>
    </source>
</evidence>
<dbReference type="Proteomes" id="UP000692954">
    <property type="component" value="Unassembled WGS sequence"/>
</dbReference>
<dbReference type="EMBL" id="CAJJDN010000117">
    <property type="protein sequence ID" value="CAD8118497.1"/>
    <property type="molecule type" value="Genomic_DNA"/>
</dbReference>
<organism evidence="1 2">
    <name type="scientific">Paramecium sonneborni</name>
    <dbReference type="NCBI Taxonomy" id="65129"/>
    <lineage>
        <taxon>Eukaryota</taxon>
        <taxon>Sar</taxon>
        <taxon>Alveolata</taxon>
        <taxon>Ciliophora</taxon>
        <taxon>Intramacronucleata</taxon>
        <taxon>Oligohymenophorea</taxon>
        <taxon>Peniculida</taxon>
        <taxon>Parameciidae</taxon>
        <taxon>Paramecium</taxon>
    </lineage>
</organism>